<protein>
    <submittedName>
        <fullName evidence="1">Uncharacterized protein</fullName>
    </submittedName>
</protein>
<gene>
    <name evidence="1" type="ORF">MNBD_GAMMA01-1615</name>
</gene>
<dbReference type="AlphaFoldDB" id="A0A3B0VH98"/>
<evidence type="ECO:0000313" key="1">
    <source>
        <dbReference type="EMBL" id="VAW39673.1"/>
    </source>
</evidence>
<proteinExistence type="predicted"/>
<sequence>MGKQLAEPIPAFRSLVEVCKTNSTLEEPCLKISELFINKSKSIITVRVGYAMKIEILKQYGETKELKQAENDQSKYTSHYECLANIMNYGSSYMSHKGSKFSKIADPINRTFGEVAFLEKLAKLNYDYYSNLGNDNIKNPDSCSD</sequence>
<organism evidence="1">
    <name type="scientific">hydrothermal vent metagenome</name>
    <dbReference type="NCBI Taxonomy" id="652676"/>
    <lineage>
        <taxon>unclassified sequences</taxon>
        <taxon>metagenomes</taxon>
        <taxon>ecological metagenomes</taxon>
    </lineage>
</organism>
<dbReference type="EMBL" id="UOEW01000240">
    <property type="protein sequence ID" value="VAW39673.1"/>
    <property type="molecule type" value="Genomic_DNA"/>
</dbReference>
<reference evidence="1" key="1">
    <citation type="submission" date="2018-06" db="EMBL/GenBank/DDBJ databases">
        <authorList>
            <person name="Zhirakovskaya E."/>
        </authorList>
    </citation>
    <scope>NUCLEOTIDE SEQUENCE</scope>
</reference>
<name>A0A3B0VH98_9ZZZZ</name>
<accession>A0A3B0VH98</accession>